<organism evidence="2 3">
    <name type="scientific">Actinoplanes derwentensis</name>
    <dbReference type="NCBI Taxonomy" id="113562"/>
    <lineage>
        <taxon>Bacteria</taxon>
        <taxon>Bacillati</taxon>
        <taxon>Actinomycetota</taxon>
        <taxon>Actinomycetes</taxon>
        <taxon>Micromonosporales</taxon>
        <taxon>Micromonosporaceae</taxon>
        <taxon>Actinoplanes</taxon>
    </lineage>
</organism>
<feature type="domain" description="Pyrrolo-quinoline quinone repeat" evidence="1">
    <location>
        <begin position="269"/>
        <end position="336"/>
    </location>
</feature>
<proteinExistence type="predicted"/>
<dbReference type="AlphaFoldDB" id="A0A1H1SAP3"/>
<dbReference type="PANTHER" id="PTHR34512">
    <property type="entry name" value="CELL SURFACE PROTEIN"/>
    <property type="match status" value="1"/>
</dbReference>
<evidence type="ECO:0000313" key="3">
    <source>
        <dbReference type="Proteomes" id="UP000198688"/>
    </source>
</evidence>
<gene>
    <name evidence="2" type="ORF">SAMN04489716_0812</name>
</gene>
<sequence>MLIATIMGIAPPPASWGHDGYGPGNTRYNPAETVINAGSVNRLKLRWTVTPAPGRPGCQPAPDAPRAVGDRVYLLEAGGVAAYQAATGKRLWRNTGFSQITAGPIVAGGLVLVATTSCESASDYDGSLVALDAATGAQRWRRTAAWTIDTAVTDAGTVATSGACGTCDDARHGATAYRLEDGIPLWTHSNEVLAGPVSAGGTILLRRTAGRPGTWAGRITTGKPVWGTDLTPTAVAANPDGTQFYLRSDTGLAAHAATDGRRLWLVPKEAGDLAADGRRVYVASAGRVNTYHAATGRLLWTRALAAPRAPVRAGGLLYVLTGGGNLTILSPGDGTVISSRTAYSALEAHVVPAGGRLLTTQQKTIRSYAP</sequence>
<keyword evidence="3" id="KW-1185">Reference proteome</keyword>
<protein>
    <submittedName>
        <fullName evidence="2">Outer membrane protein assembly factor BamB</fullName>
    </submittedName>
</protein>
<dbReference type="EMBL" id="LT629758">
    <property type="protein sequence ID" value="SDS45034.1"/>
    <property type="molecule type" value="Genomic_DNA"/>
</dbReference>
<name>A0A1H1SAP3_9ACTN</name>
<accession>A0A1H1SAP3</accession>
<evidence type="ECO:0000259" key="1">
    <source>
        <dbReference type="Pfam" id="PF13360"/>
    </source>
</evidence>
<feature type="domain" description="Pyrrolo-quinoline quinone repeat" evidence="1">
    <location>
        <begin position="46"/>
        <end position="186"/>
    </location>
</feature>
<dbReference type="Gene3D" id="2.130.10.10">
    <property type="entry name" value="YVTN repeat-like/Quinoprotein amine dehydrogenase"/>
    <property type="match status" value="1"/>
</dbReference>
<dbReference type="SMART" id="SM00564">
    <property type="entry name" value="PQQ"/>
    <property type="match status" value="3"/>
</dbReference>
<dbReference type="SUPFAM" id="SSF50998">
    <property type="entry name" value="Quinoprotein alcohol dehydrogenase-like"/>
    <property type="match status" value="1"/>
</dbReference>
<dbReference type="InterPro" id="IPR018391">
    <property type="entry name" value="PQQ_b-propeller_rpt"/>
</dbReference>
<dbReference type="InterPro" id="IPR011047">
    <property type="entry name" value="Quinoprotein_ADH-like_sf"/>
</dbReference>
<reference evidence="2 3" key="1">
    <citation type="submission" date="2016-10" db="EMBL/GenBank/DDBJ databases">
        <authorList>
            <person name="de Groot N.N."/>
        </authorList>
    </citation>
    <scope>NUCLEOTIDE SEQUENCE [LARGE SCALE GENOMIC DNA]</scope>
    <source>
        <strain evidence="2 3">DSM 43941</strain>
    </source>
</reference>
<dbReference type="Proteomes" id="UP000198688">
    <property type="component" value="Chromosome I"/>
</dbReference>
<dbReference type="InterPro" id="IPR015943">
    <property type="entry name" value="WD40/YVTN_repeat-like_dom_sf"/>
</dbReference>
<dbReference type="InterPro" id="IPR002372">
    <property type="entry name" value="PQQ_rpt_dom"/>
</dbReference>
<evidence type="ECO:0000313" key="2">
    <source>
        <dbReference type="EMBL" id="SDS45034.1"/>
    </source>
</evidence>
<dbReference type="STRING" id="113562.SAMN04489716_0812"/>
<dbReference type="Pfam" id="PF13360">
    <property type="entry name" value="PQQ_2"/>
    <property type="match status" value="2"/>
</dbReference>
<dbReference type="PANTHER" id="PTHR34512:SF30">
    <property type="entry name" value="OUTER MEMBRANE PROTEIN ASSEMBLY FACTOR BAMB"/>
    <property type="match status" value="1"/>
</dbReference>